<evidence type="ECO:0000313" key="1">
    <source>
        <dbReference type="EMBL" id="SVD62607.1"/>
    </source>
</evidence>
<evidence type="ECO:0008006" key="2">
    <source>
        <dbReference type="Google" id="ProtNLM"/>
    </source>
</evidence>
<name>A0A382WUS6_9ZZZZ</name>
<feature type="non-terminal residue" evidence="1">
    <location>
        <position position="1"/>
    </location>
</feature>
<reference evidence="1" key="1">
    <citation type="submission" date="2018-05" db="EMBL/GenBank/DDBJ databases">
        <authorList>
            <person name="Lanie J.A."/>
            <person name="Ng W.-L."/>
            <person name="Kazmierczak K.M."/>
            <person name="Andrzejewski T.M."/>
            <person name="Davidsen T.M."/>
            <person name="Wayne K.J."/>
            <person name="Tettelin H."/>
            <person name="Glass J.I."/>
            <person name="Rusch D."/>
            <person name="Podicherti R."/>
            <person name="Tsui H.-C.T."/>
            <person name="Winkler M.E."/>
        </authorList>
    </citation>
    <scope>NUCLEOTIDE SEQUENCE</scope>
</reference>
<dbReference type="SUPFAM" id="SSF56731">
    <property type="entry name" value="DNA primase core"/>
    <property type="match status" value="1"/>
</dbReference>
<sequence length="264" mass="30925">FLKQIDSNLHKQYTMEKFKEGFAGGKNFVVNEPEFAFTQPKFRKKDICDELVKISELNTTHRAKKYLINRGINEDTLSKLYYCPNFKEWTNKHKKTFDNTQHDDQRIIIPLRHSDGQLFGYQGRSLDPTSKMRYITVMLDEDAPKLYGLEKINTKKPIYILEGPFDSLFVENSVAMCGSDVDIRSFGWSDYIYVYDNEPRNREIVNRISKTINRGEKVIIWPTSIEHKDINDMVLGGQNIMNVLESNTYSGLKAKIKFNNWKRI</sequence>
<organism evidence="1">
    <name type="scientific">marine metagenome</name>
    <dbReference type="NCBI Taxonomy" id="408172"/>
    <lineage>
        <taxon>unclassified sequences</taxon>
        <taxon>metagenomes</taxon>
        <taxon>ecological metagenomes</taxon>
    </lineage>
</organism>
<proteinExistence type="predicted"/>
<accession>A0A382WUS6</accession>
<dbReference type="Gene3D" id="3.40.1360.10">
    <property type="match status" value="1"/>
</dbReference>
<protein>
    <recommendedName>
        <fullName evidence="2">DNA primase catalytic core N-terminal domain-containing protein</fullName>
    </recommendedName>
</protein>
<dbReference type="EMBL" id="UINC01162706">
    <property type="protein sequence ID" value="SVD62607.1"/>
    <property type="molecule type" value="Genomic_DNA"/>
</dbReference>
<dbReference type="AlphaFoldDB" id="A0A382WUS6"/>
<gene>
    <name evidence="1" type="ORF">METZ01_LOCUS415461</name>
</gene>